<reference evidence="2 3" key="1">
    <citation type="journal article" date="2018" name="Sci. Rep.">
        <title>Genomic signatures of local adaptation to the degree of environmental predictability in rotifers.</title>
        <authorList>
            <person name="Franch-Gras L."/>
            <person name="Hahn C."/>
            <person name="Garcia-Roger E.M."/>
            <person name="Carmona M.J."/>
            <person name="Serra M."/>
            <person name="Gomez A."/>
        </authorList>
    </citation>
    <scope>NUCLEOTIDE SEQUENCE [LARGE SCALE GENOMIC DNA]</scope>
    <source>
        <strain evidence="2">HYR1</strain>
    </source>
</reference>
<proteinExistence type="predicted"/>
<comment type="caution">
    <text evidence="2">The sequence shown here is derived from an EMBL/GenBank/DDBJ whole genome shotgun (WGS) entry which is preliminary data.</text>
</comment>
<evidence type="ECO:0000256" key="1">
    <source>
        <dbReference type="SAM" id="Phobius"/>
    </source>
</evidence>
<dbReference type="Proteomes" id="UP000276133">
    <property type="component" value="Unassembled WGS sequence"/>
</dbReference>
<keyword evidence="1" id="KW-0472">Membrane</keyword>
<feature type="transmembrane region" description="Helical" evidence="1">
    <location>
        <begin position="68"/>
        <end position="84"/>
    </location>
</feature>
<evidence type="ECO:0000313" key="3">
    <source>
        <dbReference type="Proteomes" id="UP000276133"/>
    </source>
</evidence>
<accession>A0A3M7SXK4</accession>
<sequence>MQSFCRASHNIQHKKRKDNIDFFSENQLCLKNFFHYSVSDTRRLILELKLKIWFVGCINGTDHLKNMLFFYGLQVTILAMLFYWDPAKISDFNSPHIDYVFFGCFALCENLWLTFNLKNLLKKSTDLEKSPVVVLIYGMTVYNFGSFSGYAISFLFCFPIKLYLNIGLEKGNKKIKIKLKVFNNKSIEKLNYLELKIDILKHDEKA</sequence>
<keyword evidence="1" id="KW-0812">Transmembrane</keyword>
<feature type="transmembrane region" description="Helical" evidence="1">
    <location>
        <begin position="127"/>
        <end position="144"/>
    </location>
</feature>
<dbReference type="EMBL" id="REGN01000637">
    <property type="protein sequence ID" value="RNA40523.1"/>
    <property type="molecule type" value="Genomic_DNA"/>
</dbReference>
<organism evidence="2 3">
    <name type="scientific">Brachionus plicatilis</name>
    <name type="common">Marine rotifer</name>
    <name type="synonym">Brachionus muelleri</name>
    <dbReference type="NCBI Taxonomy" id="10195"/>
    <lineage>
        <taxon>Eukaryota</taxon>
        <taxon>Metazoa</taxon>
        <taxon>Spiralia</taxon>
        <taxon>Gnathifera</taxon>
        <taxon>Rotifera</taxon>
        <taxon>Eurotatoria</taxon>
        <taxon>Monogononta</taxon>
        <taxon>Pseudotrocha</taxon>
        <taxon>Ploima</taxon>
        <taxon>Brachionidae</taxon>
        <taxon>Brachionus</taxon>
    </lineage>
</organism>
<feature type="transmembrane region" description="Helical" evidence="1">
    <location>
        <begin position="96"/>
        <end position="115"/>
    </location>
</feature>
<gene>
    <name evidence="2" type="ORF">BpHYR1_007094</name>
</gene>
<protein>
    <submittedName>
        <fullName evidence="2">Uncharacterized protein</fullName>
    </submittedName>
</protein>
<keyword evidence="1" id="KW-1133">Transmembrane helix</keyword>
<evidence type="ECO:0000313" key="2">
    <source>
        <dbReference type="EMBL" id="RNA40523.1"/>
    </source>
</evidence>
<name>A0A3M7SXK4_BRAPC</name>
<dbReference type="OrthoDB" id="10470748at2759"/>
<keyword evidence="3" id="KW-1185">Reference proteome</keyword>
<dbReference type="AlphaFoldDB" id="A0A3M7SXK4"/>